<evidence type="ECO:0000256" key="1">
    <source>
        <dbReference type="ARBA" id="ARBA00023125"/>
    </source>
</evidence>
<feature type="domain" description="HMG box" evidence="3">
    <location>
        <begin position="67"/>
        <end position="147"/>
    </location>
</feature>
<dbReference type="PANTHER" id="PTHR48112">
    <property type="entry name" value="HIGH MOBILITY GROUP PROTEIN DSP1"/>
    <property type="match status" value="1"/>
</dbReference>
<evidence type="ECO:0000313" key="4">
    <source>
        <dbReference type="EMBL" id="CAG9288580.1"/>
    </source>
</evidence>
<protein>
    <recommendedName>
        <fullName evidence="3">HMG box domain-containing protein</fullName>
    </recommendedName>
</protein>
<keyword evidence="1 2" id="KW-0238">DNA-binding</keyword>
<keyword evidence="2" id="KW-0539">Nucleus</keyword>
<dbReference type="AlphaFoldDB" id="A0A8J9TTV8"/>
<reference evidence="4" key="1">
    <citation type="submission" date="2022-02" db="EMBL/GenBank/DDBJ databases">
        <authorList>
            <person name="Giguere J D."/>
        </authorList>
    </citation>
    <scope>NUCLEOTIDE SEQUENCE</scope>
    <source>
        <strain evidence="4">CCAP 1055/1</strain>
    </source>
</reference>
<dbReference type="GO" id="GO:0003677">
    <property type="term" value="F:DNA binding"/>
    <property type="evidence" value="ECO:0007669"/>
    <property type="project" value="UniProtKB-UniRule"/>
</dbReference>
<dbReference type="InterPro" id="IPR036910">
    <property type="entry name" value="HMG_box_dom_sf"/>
</dbReference>
<feature type="DNA-binding region" description="HMG box" evidence="2">
    <location>
        <begin position="67"/>
        <end position="147"/>
    </location>
</feature>
<evidence type="ECO:0000259" key="3">
    <source>
        <dbReference type="PROSITE" id="PS50118"/>
    </source>
</evidence>
<organism evidence="4">
    <name type="scientific">Phaeodactylum tricornutum</name>
    <name type="common">Diatom</name>
    <dbReference type="NCBI Taxonomy" id="2850"/>
    <lineage>
        <taxon>Eukaryota</taxon>
        <taxon>Sar</taxon>
        <taxon>Stramenopiles</taxon>
        <taxon>Ochrophyta</taxon>
        <taxon>Bacillariophyta</taxon>
        <taxon>Bacillariophyceae</taxon>
        <taxon>Bacillariophycidae</taxon>
        <taxon>Naviculales</taxon>
        <taxon>Phaeodactylaceae</taxon>
        <taxon>Phaeodactylum</taxon>
    </lineage>
</organism>
<dbReference type="Proteomes" id="UP000836788">
    <property type="component" value="Chromosome 3"/>
</dbReference>
<proteinExistence type="predicted"/>
<dbReference type="InterPro" id="IPR050342">
    <property type="entry name" value="HMGB"/>
</dbReference>
<sequence>MSDFDNIFEYQRDDTTMYPQHTLSFVPTGATTDSSQTNFAVPSIIRSHSTTKVTKLAENLTSSDLKPKRPLSAYNIFFKKERQRILAETPTRPEGKPRRSHGKIGFADLARRIAGNWNSIDEDRKAAFEKLAATDKKRYLGEMEVWKRQQEESHHAIVANDTKAAPSCNSKGQFESVSLYALLNRAPNNTSPSESASVEFHPSYTHFESLERGSSVYGQDYTGPIPDDIAMGGARSSAPFGQNSSITMLYMVSPQCKQDFQVLLCTEHRPKISDLATKMDNESVDFLVNMFR</sequence>
<evidence type="ECO:0000256" key="2">
    <source>
        <dbReference type="PROSITE-ProRule" id="PRU00267"/>
    </source>
</evidence>
<dbReference type="Gene3D" id="1.10.30.10">
    <property type="entry name" value="High mobility group box domain"/>
    <property type="match status" value="1"/>
</dbReference>
<dbReference type="PANTHER" id="PTHR48112:SF15">
    <property type="entry name" value="HMG BOX DOMAIN-CONTAINING PROTEIN"/>
    <property type="match status" value="1"/>
</dbReference>
<dbReference type="GO" id="GO:0005634">
    <property type="term" value="C:nucleus"/>
    <property type="evidence" value="ECO:0007669"/>
    <property type="project" value="UniProtKB-UniRule"/>
</dbReference>
<dbReference type="SUPFAM" id="SSF47095">
    <property type="entry name" value="HMG-box"/>
    <property type="match status" value="1"/>
</dbReference>
<dbReference type="EMBL" id="OU594944">
    <property type="protein sequence ID" value="CAG9288580.1"/>
    <property type="molecule type" value="Genomic_DNA"/>
</dbReference>
<dbReference type="SMART" id="SM00398">
    <property type="entry name" value="HMG"/>
    <property type="match status" value="1"/>
</dbReference>
<accession>A0A8J9TTV8</accession>
<name>A0A8J9TTV8_PHATR</name>
<gene>
    <name evidence="4" type="ORF">PTTT1_LOCUS38983</name>
</gene>
<dbReference type="InterPro" id="IPR009071">
    <property type="entry name" value="HMG_box_dom"/>
</dbReference>
<dbReference type="PROSITE" id="PS50118">
    <property type="entry name" value="HMG_BOX_2"/>
    <property type="match status" value="1"/>
</dbReference>
<dbReference type="Pfam" id="PF00505">
    <property type="entry name" value="HMG_box"/>
    <property type="match status" value="1"/>
</dbReference>